<dbReference type="InterPro" id="IPR027375">
    <property type="entry name" value="DKNYY"/>
</dbReference>
<organism evidence="1 2">
    <name type="scientific">Sebaldella termitidis (strain ATCC 33386 / NCTC 11300)</name>
    <dbReference type="NCBI Taxonomy" id="526218"/>
    <lineage>
        <taxon>Bacteria</taxon>
        <taxon>Fusobacteriati</taxon>
        <taxon>Fusobacteriota</taxon>
        <taxon>Fusobacteriia</taxon>
        <taxon>Fusobacteriales</taxon>
        <taxon>Leptotrichiaceae</taxon>
        <taxon>Sebaldella</taxon>
    </lineage>
</organism>
<name>D1ALR0_SEBTE</name>
<dbReference type="HOGENOM" id="CLU_145422_0_0_0"/>
<dbReference type="STRING" id="526218.Sterm_2553"/>
<sequence>MKKKLIILAGMFILSQFSFSLSCLFRGYILENDKVYYESREKIQLEAADYKSFEIISSVNYSLLAKDTNNVYYQGKILENINPQTFKIIEEIKPAIRPVWGYGCGSSGYILEDKGIRYEVKEVL</sequence>
<dbReference type="RefSeq" id="WP_012861997.1">
    <property type="nucleotide sequence ID" value="NC_013517.1"/>
</dbReference>
<evidence type="ECO:0000313" key="2">
    <source>
        <dbReference type="Proteomes" id="UP000000845"/>
    </source>
</evidence>
<reference evidence="2" key="1">
    <citation type="submission" date="2009-09" db="EMBL/GenBank/DDBJ databases">
        <title>The complete chromosome of Sebaldella termitidis ATCC 33386.</title>
        <authorList>
            <consortium name="US DOE Joint Genome Institute (JGI-PGF)"/>
            <person name="Lucas S."/>
            <person name="Copeland A."/>
            <person name="Lapidus A."/>
            <person name="Glavina del Rio T."/>
            <person name="Dalin E."/>
            <person name="Tice H."/>
            <person name="Bruce D."/>
            <person name="Goodwin L."/>
            <person name="Pitluck S."/>
            <person name="Kyrpides N."/>
            <person name="Mavromatis K."/>
            <person name="Ivanova N."/>
            <person name="Mikhailova N."/>
            <person name="Sims D."/>
            <person name="Meincke L."/>
            <person name="Brettin T."/>
            <person name="Detter J.C."/>
            <person name="Han C."/>
            <person name="Larimer F."/>
            <person name="Land M."/>
            <person name="Hauser L."/>
            <person name="Markowitz V."/>
            <person name="Cheng J.F."/>
            <person name="Hugenholtz P."/>
            <person name="Woyke T."/>
            <person name="Wu D."/>
            <person name="Eisen J.A."/>
        </authorList>
    </citation>
    <scope>NUCLEOTIDE SEQUENCE [LARGE SCALE GENOMIC DNA]</scope>
    <source>
        <strain evidence="2">ATCC 33386 / NCTC 11300</strain>
    </source>
</reference>
<proteinExistence type="predicted"/>
<dbReference type="Pfam" id="PF13644">
    <property type="entry name" value="DKNYY"/>
    <property type="match status" value="1"/>
</dbReference>
<accession>D1ALR0</accession>
<evidence type="ECO:0008006" key="3">
    <source>
        <dbReference type="Google" id="ProtNLM"/>
    </source>
</evidence>
<dbReference type="EMBL" id="CP001739">
    <property type="protein sequence ID" value="ACZ09403.1"/>
    <property type="molecule type" value="Genomic_DNA"/>
</dbReference>
<dbReference type="Proteomes" id="UP000000845">
    <property type="component" value="Chromosome"/>
</dbReference>
<gene>
    <name evidence="1" type="ordered locus">Sterm_2553</name>
</gene>
<evidence type="ECO:0000313" key="1">
    <source>
        <dbReference type="EMBL" id="ACZ09403.1"/>
    </source>
</evidence>
<keyword evidence="2" id="KW-1185">Reference proteome</keyword>
<protein>
    <recommendedName>
        <fullName evidence="3">Lipoprotein</fullName>
    </recommendedName>
</protein>
<dbReference type="PROSITE" id="PS51257">
    <property type="entry name" value="PROKAR_LIPOPROTEIN"/>
    <property type="match status" value="1"/>
</dbReference>
<dbReference type="KEGG" id="str:Sterm_2553"/>
<dbReference type="AlphaFoldDB" id="D1ALR0"/>
<reference evidence="1 2" key="2">
    <citation type="journal article" date="2010" name="Stand. Genomic Sci.">
        <title>Complete genome sequence of Sebaldella termitidis type strain (NCTC 11300).</title>
        <authorList>
            <person name="Harmon-Smith M."/>
            <person name="Celia L."/>
            <person name="Chertkov O."/>
            <person name="Lapidus A."/>
            <person name="Copeland A."/>
            <person name="Glavina Del Rio T."/>
            <person name="Nolan M."/>
            <person name="Lucas S."/>
            <person name="Tice H."/>
            <person name="Cheng J.F."/>
            <person name="Han C."/>
            <person name="Detter J.C."/>
            <person name="Bruce D."/>
            <person name="Goodwin L."/>
            <person name="Pitluck S."/>
            <person name="Pati A."/>
            <person name="Liolios K."/>
            <person name="Ivanova N."/>
            <person name="Mavromatis K."/>
            <person name="Mikhailova N."/>
            <person name="Chen A."/>
            <person name="Palaniappan K."/>
            <person name="Land M."/>
            <person name="Hauser L."/>
            <person name="Chang Y.J."/>
            <person name="Jeffries C.D."/>
            <person name="Brettin T."/>
            <person name="Goker M."/>
            <person name="Beck B."/>
            <person name="Bristow J."/>
            <person name="Eisen J.A."/>
            <person name="Markowitz V."/>
            <person name="Hugenholtz P."/>
            <person name="Kyrpides N.C."/>
            <person name="Klenk H.P."/>
            <person name="Chen F."/>
        </authorList>
    </citation>
    <scope>NUCLEOTIDE SEQUENCE [LARGE SCALE GENOMIC DNA]</scope>
    <source>
        <strain evidence="2">ATCC 33386 / NCTC 11300</strain>
    </source>
</reference>